<evidence type="ECO:0000256" key="3">
    <source>
        <dbReference type="ARBA" id="ARBA00022741"/>
    </source>
</evidence>
<evidence type="ECO:0000313" key="9">
    <source>
        <dbReference type="EMBL" id="ARD20838.1"/>
    </source>
</evidence>
<evidence type="ECO:0000256" key="6">
    <source>
        <dbReference type="NCBIfam" id="TIGR00131"/>
    </source>
</evidence>
<evidence type="ECO:0000313" key="10">
    <source>
        <dbReference type="Proteomes" id="UP000191820"/>
    </source>
</evidence>
<sequence>MSNPAQKAMKLFVQTFGTTADDLYQAPGRVNIIGEHTDYNEGFVLPAAINFHTVIAVKERSDNTFRAVTDAFPGQIIQWKFGEESTSQDSNSWGNYLKGFTASMFQSGLKAKGLDLAIVGNVPLGAGMSSSAALEVAFGTAISYASQLHLSPLAIAQIAQRGEHRFIKTESGIMDQTISALAEADHALLIDCLELDSEPVSIPENLSLLIVDPHIDRQSLIERFEARKKECAEINDLLAIESLREVSLVQLNREKHALGDTLFCRARHVLTENQRTVNAARALEQNDITRFSQLMAQSHDSMKTDFDISTQEIDTLVGIVKDVIGNRGGVRMSDGCVVALIDHELTDAVVNAIEAKYPEQTGLEAIIYLCSASDGAGRID</sequence>
<evidence type="ECO:0000256" key="5">
    <source>
        <dbReference type="ARBA" id="ARBA00022840"/>
    </source>
</evidence>
<dbReference type="Gene3D" id="3.30.230.10">
    <property type="match status" value="1"/>
</dbReference>
<dbReference type="InterPro" id="IPR020568">
    <property type="entry name" value="Ribosomal_Su5_D2-typ_SF"/>
</dbReference>
<evidence type="ECO:0000256" key="4">
    <source>
        <dbReference type="ARBA" id="ARBA00022777"/>
    </source>
</evidence>
<organism evidence="9 10">
    <name type="scientific">Shewanella japonica</name>
    <dbReference type="NCBI Taxonomy" id="93973"/>
    <lineage>
        <taxon>Bacteria</taxon>
        <taxon>Pseudomonadati</taxon>
        <taxon>Pseudomonadota</taxon>
        <taxon>Gammaproteobacteria</taxon>
        <taxon>Alteromonadales</taxon>
        <taxon>Shewanellaceae</taxon>
        <taxon>Shewanella</taxon>
    </lineage>
</organism>
<dbReference type="InterPro" id="IPR036554">
    <property type="entry name" value="GHMP_kinase_C_sf"/>
</dbReference>
<dbReference type="PRINTS" id="PR00473">
    <property type="entry name" value="GALCTOKINASE"/>
</dbReference>
<dbReference type="InterPro" id="IPR000705">
    <property type="entry name" value="Galactokinase"/>
</dbReference>
<dbReference type="PROSITE" id="PS00106">
    <property type="entry name" value="GALACTOKINASE"/>
    <property type="match status" value="1"/>
</dbReference>
<feature type="domain" description="Galactokinase N-terminal" evidence="8">
    <location>
        <begin position="11"/>
        <end position="58"/>
    </location>
</feature>
<evidence type="ECO:0000256" key="2">
    <source>
        <dbReference type="ARBA" id="ARBA00022679"/>
    </source>
</evidence>
<evidence type="ECO:0000259" key="7">
    <source>
        <dbReference type="Pfam" id="PF00288"/>
    </source>
</evidence>
<keyword evidence="3" id="KW-0547">Nucleotide-binding</keyword>
<dbReference type="EC" id="2.7.1.6" evidence="6"/>
<keyword evidence="5" id="KW-0067">ATP-binding</keyword>
<keyword evidence="4" id="KW-0418">Kinase</keyword>
<gene>
    <name evidence="9" type="ORF">SJ2017_0500</name>
</gene>
<feature type="domain" description="GHMP kinase N-terminal" evidence="7">
    <location>
        <begin position="95"/>
        <end position="181"/>
    </location>
</feature>
<dbReference type="Pfam" id="PF10509">
    <property type="entry name" value="GalKase_gal_bdg"/>
    <property type="match status" value="1"/>
</dbReference>
<dbReference type="SUPFAM" id="SSF54211">
    <property type="entry name" value="Ribosomal protein S5 domain 2-like"/>
    <property type="match status" value="1"/>
</dbReference>
<evidence type="ECO:0000256" key="1">
    <source>
        <dbReference type="ARBA" id="ARBA00006566"/>
    </source>
</evidence>
<dbReference type="PANTHER" id="PTHR10457">
    <property type="entry name" value="MEVALONATE KINASE/GALACTOKINASE"/>
    <property type="match status" value="1"/>
</dbReference>
<proteinExistence type="inferred from homology"/>
<protein>
    <recommendedName>
        <fullName evidence="6">Galactokinase</fullName>
        <ecNumber evidence="6">2.7.1.6</ecNumber>
    </recommendedName>
</protein>
<accession>A0ABN4YDV0</accession>
<name>A0ABN4YDV0_9GAMM</name>
<dbReference type="PIRSF" id="PIRSF000530">
    <property type="entry name" value="Galactokinase"/>
    <property type="match status" value="1"/>
</dbReference>
<dbReference type="PRINTS" id="PR00959">
    <property type="entry name" value="MEVGALKINASE"/>
</dbReference>
<dbReference type="NCBIfam" id="TIGR00131">
    <property type="entry name" value="gal_kin"/>
    <property type="match status" value="1"/>
</dbReference>
<dbReference type="Gene3D" id="3.30.70.890">
    <property type="entry name" value="GHMP kinase, C-terminal domain"/>
    <property type="match status" value="1"/>
</dbReference>
<evidence type="ECO:0000259" key="8">
    <source>
        <dbReference type="Pfam" id="PF10509"/>
    </source>
</evidence>
<keyword evidence="10" id="KW-1185">Reference proteome</keyword>
<dbReference type="PANTHER" id="PTHR10457:SF7">
    <property type="entry name" value="GALACTOKINASE-RELATED"/>
    <property type="match status" value="1"/>
</dbReference>
<dbReference type="RefSeq" id="WP_055022867.1">
    <property type="nucleotide sequence ID" value="NZ_CANMJJ010000003.1"/>
</dbReference>
<dbReference type="InterPro" id="IPR006204">
    <property type="entry name" value="GHMP_kinase_N_dom"/>
</dbReference>
<dbReference type="PROSITE" id="PS00627">
    <property type="entry name" value="GHMP_KINASES_ATP"/>
    <property type="match status" value="1"/>
</dbReference>
<dbReference type="InterPro" id="IPR006206">
    <property type="entry name" value="Mevalonate/galactokinase"/>
</dbReference>
<dbReference type="Proteomes" id="UP000191820">
    <property type="component" value="Chromosome"/>
</dbReference>
<dbReference type="InterPro" id="IPR014721">
    <property type="entry name" value="Ribsml_uS5_D2-typ_fold_subgr"/>
</dbReference>
<comment type="similarity">
    <text evidence="1">Belongs to the GHMP kinase family. GalK subfamily.</text>
</comment>
<dbReference type="EMBL" id="CP020472">
    <property type="protein sequence ID" value="ARD20838.1"/>
    <property type="molecule type" value="Genomic_DNA"/>
</dbReference>
<reference evidence="9 10" key="1">
    <citation type="submission" date="2017-03" db="EMBL/GenBank/DDBJ databases">
        <title>Genome sequencing of Shewanella japonica KCTC 22435.</title>
        <authorList>
            <person name="Kim K.M."/>
        </authorList>
    </citation>
    <scope>NUCLEOTIDE SEQUENCE [LARGE SCALE GENOMIC DNA]</scope>
    <source>
        <strain evidence="9 10">KCTC 22435</strain>
    </source>
</reference>
<dbReference type="Pfam" id="PF00288">
    <property type="entry name" value="GHMP_kinases_N"/>
    <property type="match status" value="1"/>
</dbReference>
<dbReference type="InterPro" id="IPR006203">
    <property type="entry name" value="GHMP_knse_ATP-bd_CS"/>
</dbReference>
<keyword evidence="2" id="KW-0808">Transferase</keyword>
<dbReference type="SUPFAM" id="SSF55060">
    <property type="entry name" value="GHMP Kinase, C-terminal domain"/>
    <property type="match status" value="1"/>
</dbReference>
<dbReference type="InterPro" id="IPR019539">
    <property type="entry name" value="GalKase_N"/>
</dbReference>
<dbReference type="InterPro" id="IPR019741">
    <property type="entry name" value="Galactokinase_CS"/>
</dbReference>